<dbReference type="EMBL" id="UYRU01056222">
    <property type="protein sequence ID" value="VDN13368.1"/>
    <property type="molecule type" value="Genomic_DNA"/>
</dbReference>
<reference evidence="2 3" key="1">
    <citation type="submission" date="2018-11" db="EMBL/GenBank/DDBJ databases">
        <authorList>
            <consortium name="Pathogen Informatics"/>
        </authorList>
    </citation>
    <scope>NUCLEOTIDE SEQUENCE [LARGE SCALE GENOMIC DNA]</scope>
</reference>
<dbReference type="AlphaFoldDB" id="A0A3P7LTI0"/>
<organism evidence="2 3">
    <name type="scientific">Dibothriocephalus latus</name>
    <name type="common">Fish tapeworm</name>
    <name type="synonym">Diphyllobothrium latum</name>
    <dbReference type="NCBI Taxonomy" id="60516"/>
    <lineage>
        <taxon>Eukaryota</taxon>
        <taxon>Metazoa</taxon>
        <taxon>Spiralia</taxon>
        <taxon>Lophotrochozoa</taxon>
        <taxon>Platyhelminthes</taxon>
        <taxon>Cestoda</taxon>
        <taxon>Eucestoda</taxon>
        <taxon>Diphyllobothriidea</taxon>
        <taxon>Diphyllobothriidae</taxon>
        <taxon>Dibothriocephalus</taxon>
    </lineage>
</organism>
<feature type="region of interest" description="Disordered" evidence="1">
    <location>
        <begin position="310"/>
        <end position="341"/>
    </location>
</feature>
<name>A0A3P7LTI0_DIBLA</name>
<proteinExistence type="predicted"/>
<accession>A0A3P7LTI0</accession>
<evidence type="ECO:0000256" key="1">
    <source>
        <dbReference type="SAM" id="MobiDB-lite"/>
    </source>
</evidence>
<feature type="region of interest" description="Disordered" evidence="1">
    <location>
        <begin position="98"/>
        <end position="117"/>
    </location>
</feature>
<evidence type="ECO:0000313" key="3">
    <source>
        <dbReference type="Proteomes" id="UP000281553"/>
    </source>
</evidence>
<protein>
    <submittedName>
        <fullName evidence="2">Uncharacterized protein</fullName>
    </submittedName>
</protein>
<dbReference type="OrthoDB" id="6259513at2759"/>
<evidence type="ECO:0000313" key="2">
    <source>
        <dbReference type="EMBL" id="VDN13368.1"/>
    </source>
</evidence>
<sequence>MGYGITQNALRRFFVIPGAHAQQWEPDDRLIHPLHFSPPPRLQSTDCQDTPCAATSSCIAERRAYMHSGRRDPPLETPKTKRTGSMLTTAFVNTKLRQRTVESSESSAIMSPVTPQPCISSNYRKQLQSSRTEGKGMTNTATAVTAVSGLNGRERPPPTDSETTGPVDIDALVRREQKSGRTARTSVHMLTNKFEHYSADRQTTPECVLTSKQPSGGLTFAHETLELSNKQSFQSPRTMPFYLSSICTGGKVDQPHGMSQDVRAIDEPKVLLSQRKVTEEVEEVINLPAKPPQTILRPEGTSTEAFVDKAETPKPEIKVTPRDGLPIWRNEKSRSVRPPVR</sequence>
<feature type="compositionally biased region" description="Basic and acidic residues" evidence="1">
    <location>
        <begin position="310"/>
        <end position="321"/>
    </location>
</feature>
<keyword evidence="3" id="KW-1185">Reference proteome</keyword>
<gene>
    <name evidence="2" type="ORF">DILT_LOCUS9199</name>
</gene>
<dbReference type="Proteomes" id="UP000281553">
    <property type="component" value="Unassembled WGS sequence"/>
</dbReference>